<proteinExistence type="predicted"/>
<dbReference type="HOGENOM" id="CLU_1659889_0_0_11"/>
<feature type="domain" description="Putative restriction endonuclease" evidence="1">
    <location>
        <begin position="21"/>
        <end position="120"/>
    </location>
</feature>
<protein>
    <recommendedName>
        <fullName evidence="1">Putative restriction endonuclease domain-containing protein</fullName>
    </recommendedName>
</protein>
<dbReference type="PANTHER" id="PTHR35400">
    <property type="entry name" value="SLR1083 PROTEIN"/>
    <property type="match status" value="1"/>
</dbReference>
<dbReference type="Gene3D" id="3.90.1570.10">
    <property type="entry name" value="tt1808, chain A"/>
    <property type="match status" value="1"/>
</dbReference>
<evidence type="ECO:0000259" key="1">
    <source>
        <dbReference type="Pfam" id="PF05685"/>
    </source>
</evidence>
<reference evidence="2 3" key="1">
    <citation type="journal article" date="2011" name="Stand. Genomic Sci.">
        <title>Complete genome sequence of Thermomonospora curvata type strain (B9).</title>
        <authorList>
            <person name="Chertkov O."/>
            <person name="Sikorski J."/>
            <person name="Nolan M."/>
            <person name="Lapidus A."/>
            <person name="Lucas S."/>
            <person name="Del Rio T.G."/>
            <person name="Tice H."/>
            <person name="Cheng J.F."/>
            <person name="Goodwin L."/>
            <person name="Pitluck S."/>
            <person name="Liolios K."/>
            <person name="Ivanova N."/>
            <person name="Mavromatis K."/>
            <person name="Mikhailova N."/>
            <person name="Ovchinnikova G."/>
            <person name="Pati A."/>
            <person name="Chen A."/>
            <person name="Palaniappan K."/>
            <person name="Djao O.D."/>
            <person name="Land M."/>
            <person name="Hauser L."/>
            <person name="Chang Y.J."/>
            <person name="Jeffries C.D."/>
            <person name="Brettin T."/>
            <person name="Han C."/>
            <person name="Detter J.C."/>
            <person name="Rohde M."/>
            <person name="Goker M."/>
            <person name="Woyke T."/>
            <person name="Bristow J."/>
            <person name="Eisen J.A."/>
            <person name="Markowitz V."/>
            <person name="Hugenholtz P."/>
            <person name="Klenk H.P."/>
            <person name="Kyrpides N.C."/>
        </authorList>
    </citation>
    <scope>NUCLEOTIDE SEQUENCE [LARGE SCALE GENOMIC DNA]</scope>
    <source>
        <strain evidence="3">ATCC 19995 / DSM 43183 / JCM 3096 / KCTC 9072 / NBRC 15933 / NCIMB 10081 / Henssen B9</strain>
    </source>
</reference>
<dbReference type="OrthoDB" id="4537149at2"/>
<organism evidence="2 3">
    <name type="scientific">Thermomonospora curvata (strain ATCC 19995 / DSM 43183 / JCM 3096 / KCTC 9072 / NBRC 15933 / NCIMB 10081 / Henssen B9)</name>
    <dbReference type="NCBI Taxonomy" id="471852"/>
    <lineage>
        <taxon>Bacteria</taxon>
        <taxon>Bacillati</taxon>
        <taxon>Actinomycetota</taxon>
        <taxon>Actinomycetes</taxon>
        <taxon>Streptosporangiales</taxon>
        <taxon>Thermomonosporaceae</taxon>
        <taxon>Thermomonospora</taxon>
    </lineage>
</organism>
<dbReference type="InterPro" id="IPR008538">
    <property type="entry name" value="Uma2"/>
</dbReference>
<dbReference type="PANTHER" id="PTHR35400:SF3">
    <property type="entry name" value="SLL1072 PROTEIN"/>
    <property type="match status" value="1"/>
</dbReference>
<keyword evidence="3" id="KW-1185">Reference proteome</keyword>
<dbReference type="eggNOG" id="COG4636">
    <property type="taxonomic scope" value="Bacteria"/>
</dbReference>
<dbReference type="InterPro" id="IPR012296">
    <property type="entry name" value="Nuclease_put_TT1808"/>
</dbReference>
<dbReference type="Proteomes" id="UP000001918">
    <property type="component" value="Chromosome"/>
</dbReference>
<evidence type="ECO:0000313" key="3">
    <source>
        <dbReference type="Proteomes" id="UP000001918"/>
    </source>
</evidence>
<sequence length="159" mass="17971">MTAMVREPHKGLKLERSGLCPKNYLIPDGVLAPLALDVFAEADSWMEPDGIVLVIEVTSTHADRDRRDERHCYAKGGIPFCLLVDREQRTVSLFSEPRSDEGREDYLQETRVIFGKPLEPPEPFSFTLDTSELSWPRVRAGGCAWSGRASRSRPGRWGR</sequence>
<dbReference type="KEGG" id="tcu:Tcur_4494"/>
<dbReference type="Pfam" id="PF05685">
    <property type="entry name" value="Uma2"/>
    <property type="match status" value="1"/>
</dbReference>
<dbReference type="RefSeq" id="WP_012854804.1">
    <property type="nucleotide sequence ID" value="NC_013510.1"/>
</dbReference>
<gene>
    <name evidence="2" type="ordered locus">Tcur_4494</name>
</gene>
<dbReference type="STRING" id="471852.Tcur_4494"/>
<evidence type="ECO:0000313" key="2">
    <source>
        <dbReference type="EMBL" id="ACZ00022.1"/>
    </source>
</evidence>
<accession>D1A536</accession>
<dbReference type="AlphaFoldDB" id="D1A536"/>
<dbReference type="EMBL" id="CP001738">
    <property type="protein sequence ID" value="ACZ00022.1"/>
    <property type="molecule type" value="Genomic_DNA"/>
</dbReference>
<name>D1A536_THECD</name>